<reference evidence="11 12" key="1">
    <citation type="submission" date="2019-07" db="EMBL/GenBank/DDBJ databases">
        <title>Rhodotorula toruloides NBRC10032 genome sequencing.</title>
        <authorList>
            <person name="Shida Y."/>
            <person name="Takaku H."/>
            <person name="Ogasawara W."/>
            <person name="Mori K."/>
        </authorList>
    </citation>
    <scope>NUCLEOTIDE SEQUENCE [LARGE SCALE GENOMIC DNA]</scope>
    <source>
        <strain evidence="11 12">NBRC10032</strain>
    </source>
</reference>
<keyword evidence="5 6" id="KW-0040">ANK repeat</keyword>
<dbReference type="OrthoDB" id="10057496at2759"/>
<name>A0A511K816_RHOTO</name>
<sequence>MSSDDPLADPLANLDVNGKPQKSVLYARISDAWADRAVLVEPFSHGWDAQGPLAGSEAEEGADQGEDTQNETHASSSKQDGKEVPSSTDCDSFACHTPAPDVTRLSVLNPAAASFTPSTLNHPSPAPISMHAESATPSPSHIRTTSASSSLEAASSVTPRGVPSPLSGRTEVQAEEASSESPVVRNEREHPVRTASTASSSKGYEPTVLRNLISTACQNGDIERLVSLMSGAGGDGANESNRFTLANQTNPHTGLAPLHYGAQRGHVDVIKWLIEDCGAIPELEDGDGETPLHKAAHSGYLDVCRFLVSREVNVDATDSDGWTALHNASSRGWLDIVRLLLEVGADIDHPSRHGYTPLMNAASKGQLPLVQYLLKQGADPLRRNTYGETAFDLAASVFEIQICSVLAAAEAARLAADPSFERPYNPLELHSTVPIVLHENQRLALPSLKNLSTLAPGGLKWTAKALSRNDGRAAYTSPPQVGASEGPELPCFRSEVGLPIVGEESELVMPPLREVRSGGRVKVDRRSESSTPKPAESLPKTLRRASSSAASSLNAILASSSDPANPPTPSASVASREQAAWIWLSNWVVDTTASSGSPIDGWSYATSFSAPDSEWSPELPGEVRRAFEGGASLATLGGGKKKWVRRRKWVRVMRRRLDLPDWGFADEPNFPRRGEEPSPSAESDDYRSRALFLAGVQAECGAVEIDHSDDEFVYSGRDADGDDDARSVWTTTRPASVASVQASTPQDEHFDPTIPHSSASSSVASPRPVLTPHLAPDFRVPTNETSANLHSHASPAFQQRPLRPAWEPDEAANECRRCGKSFSFFNRKHHCRRCGLVVCAACSRHDDELNPYTVAIEPGALGETALPWLSGTLRRFRTCDECHAALTLPSGVGTTSFLSPQSFFPASPSLGSVTPSEAAASDASDLVECPVCGTSLSGIGDKAQQETHVRECLERGGGSIASGRYLVFTLPPGPLVGEECGVCWAEFEVGDKMARMICLCTFHENCLSGWLARGHSCPIHAARE</sequence>
<dbReference type="InterPro" id="IPR017455">
    <property type="entry name" value="Znf_FYVE-rel"/>
</dbReference>
<feature type="repeat" description="ANK" evidence="6">
    <location>
        <begin position="353"/>
        <end position="385"/>
    </location>
</feature>
<dbReference type="Pfam" id="PF13637">
    <property type="entry name" value="Ank_4"/>
    <property type="match status" value="1"/>
</dbReference>
<dbReference type="InterPro" id="IPR001841">
    <property type="entry name" value="Znf_RING"/>
</dbReference>
<dbReference type="GO" id="GO:0008270">
    <property type="term" value="F:zinc ion binding"/>
    <property type="evidence" value="ECO:0007669"/>
    <property type="project" value="UniProtKB-KW"/>
</dbReference>
<dbReference type="Gene3D" id="1.25.40.20">
    <property type="entry name" value="Ankyrin repeat-containing domain"/>
    <property type="match status" value="1"/>
</dbReference>
<dbReference type="SUPFAM" id="SSF48403">
    <property type="entry name" value="Ankyrin repeat"/>
    <property type="match status" value="1"/>
</dbReference>
<dbReference type="PROSITE" id="PS50089">
    <property type="entry name" value="ZF_RING_2"/>
    <property type="match status" value="1"/>
</dbReference>
<feature type="compositionally biased region" description="Basic and acidic residues" evidence="8">
    <location>
        <begin position="513"/>
        <end position="528"/>
    </location>
</feature>
<proteinExistence type="predicted"/>
<dbReference type="Proteomes" id="UP000321518">
    <property type="component" value="Unassembled WGS sequence"/>
</dbReference>
<dbReference type="AlphaFoldDB" id="A0A511K816"/>
<evidence type="ECO:0000256" key="4">
    <source>
        <dbReference type="ARBA" id="ARBA00022833"/>
    </source>
</evidence>
<feature type="compositionally biased region" description="Polar residues" evidence="8">
    <location>
        <begin position="135"/>
        <end position="145"/>
    </location>
</feature>
<evidence type="ECO:0000256" key="3">
    <source>
        <dbReference type="ARBA" id="ARBA00022771"/>
    </source>
</evidence>
<feature type="region of interest" description="Disordered" evidence="8">
    <location>
        <begin position="1"/>
        <end position="20"/>
    </location>
</feature>
<dbReference type="InterPro" id="IPR036770">
    <property type="entry name" value="Ankyrin_rpt-contain_sf"/>
</dbReference>
<dbReference type="SMART" id="SM00064">
    <property type="entry name" value="FYVE"/>
    <property type="match status" value="1"/>
</dbReference>
<dbReference type="PANTHER" id="PTHR24171">
    <property type="entry name" value="ANKYRIN REPEAT DOMAIN-CONTAINING PROTEIN 39-RELATED"/>
    <property type="match status" value="1"/>
</dbReference>
<dbReference type="PROSITE" id="PS50297">
    <property type="entry name" value="ANK_REP_REGION"/>
    <property type="match status" value="4"/>
</dbReference>
<feature type="repeat" description="ANK" evidence="6">
    <location>
        <begin position="253"/>
        <end position="275"/>
    </location>
</feature>
<dbReference type="SUPFAM" id="SSF57850">
    <property type="entry name" value="RING/U-box"/>
    <property type="match status" value="1"/>
</dbReference>
<evidence type="ECO:0000256" key="7">
    <source>
        <dbReference type="PROSITE-ProRule" id="PRU00175"/>
    </source>
</evidence>
<protein>
    <submittedName>
        <fullName evidence="11">Ankyrin repeat protein</fullName>
    </submittedName>
</protein>
<dbReference type="PANTHER" id="PTHR24171:SF10">
    <property type="entry name" value="ANKYRIN REPEAT DOMAIN-CONTAINING PROTEIN 29-LIKE"/>
    <property type="match status" value="1"/>
</dbReference>
<dbReference type="SMART" id="SM00248">
    <property type="entry name" value="ANK"/>
    <property type="match status" value="5"/>
</dbReference>
<feature type="domain" description="FYVE-type" evidence="10">
    <location>
        <begin position="809"/>
        <end position="887"/>
    </location>
</feature>
<evidence type="ECO:0000313" key="11">
    <source>
        <dbReference type="EMBL" id="GEM06499.1"/>
    </source>
</evidence>
<evidence type="ECO:0000256" key="8">
    <source>
        <dbReference type="SAM" id="MobiDB-lite"/>
    </source>
</evidence>
<dbReference type="PROSITE" id="PS50178">
    <property type="entry name" value="ZF_FYVE"/>
    <property type="match status" value="1"/>
</dbReference>
<evidence type="ECO:0000256" key="1">
    <source>
        <dbReference type="ARBA" id="ARBA00022723"/>
    </source>
</evidence>
<keyword evidence="3 7" id="KW-0863">Zinc-finger</keyword>
<organism evidence="11 12">
    <name type="scientific">Rhodotorula toruloides</name>
    <name type="common">Yeast</name>
    <name type="synonym">Rhodosporidium toruloides</name>
    <dbReference type="NCBI Taxonomy" id="5286"/>
    <lineage>
        <taxon>Eukaryota</taxon>
        <taxon>Fungi</taxon>
        <taxon>Dikarya</taxon>
        <taxon>Basidiomycota</taxon>
        <taxon>Pucciniomycotina</taxon>
        <taxon>Microbotryomycetes</taxon>
        <taxon>Sporidiobolales</taxon>
        <taxon>Sporidiobolaceae</taxon>
        <taxon>Rhodotorula</taxon>
    </lineage>
</organism>
<feature type="repeat" description="ANK" evidence="6">
    <location>
        <begin position="320"/>
        <end position="352"/>
    </location>
</feature>
<dbReference type="PROSITE" id="PS50088">
    <property type="entry name" value="ANK_REPEAT"/>
    <property type="match status" value="4"/>
</dbReference>
<dbReference type="EMBL" id="BJWK01000001">
    <property type="protein sequence ID" value="GEM06499.1"/>
    <property type="molecule type" value="Genomic_DNA"/>
</dbReference>
<feature type="region of interest" description="Disordered" evidence="8">
    <location>
        <begin position="733"/>
        <end position="767"/>
    </location>
</feature>
<evidence type="ECO:0000256" key="2">
    <source>
        <dbReference type="ARBA" id="ARBA00022737"/>
    </source>
</evidence>
<feature type="compositionally biased region" description="Polar residues" evidence="8">
    <location>
        <begin position="733"/>
        <end position="745"/>
    </location>
</feature>
<comment type="caution">
    <text evidence="11">The sequence shown here is derived from an EMBL/GenBank/DDBJ whole genome shotgun (WGS) entry which is preliminary data.</text>
</comment>
<feature type="repeat" description="ANK" evidence="6">
    <location>
        <begin position="287"/>
        <end position="319"/>
    </location>
</feature>
<evidence type="ECO:0000259" key="9">
    <source>
        <dbReference type="PROSITE" id="PS50089"/>
    </source>
</evidence>
<accession>A0A511K816</accession>
<evidence type="ECO:0000256" key="6">
    <source>
        <dbReference type="PROSITE-ProRule" id="PRU00023"/>
    </source>
</evidence>
<evidence type="ECO:0000259" key="10">
    <source>
        <dbReference type="PROSITE" id="PS50178"/>
    </source>
</evidence>
<feature type="domain" description="RING-type" evidence="9">
    <location>
        <begin position="980"/>
        <end position="1020"/>
    </location>
</feature>
<dbReference type="PRINTS" id="PR01415">
    <property type="entry name" value="ANKYRIN"/>
</dbReference>
<feature type="region of interest" description="Disordered" evidence="8">
    <location>
        <begin position="664"/>
        <end position="685"/>
    </location>
</feature>
<evidence type="ECO:0000256" key="5">
    <source>
        <dbReference type="ARBA" id="ARBA00023043"/>
    </source>
</evidence>
<feature type="region of interest" description="Disordered" evidence="8">
    <location>
        <begin position="116"/>
        <end position="202"/>
    </location>
</feature>
<dbReference type="SUPFAM" id="SSF57903">
    <property type="entry name" value="FYVE/PHD zinc finger"/>
    <property type="match status" value="1"/>
</dbReference>
<dbReference type="Pfam" id="PF01363">
    <property type="entry name" value="FYVE"/>
    <property type="match status" value="1"/>
</dbReference>
<feature type="compositionally biased region" description="Low complexity" evidence="8">
    <location>
        <begin position="146"/>
        <end position="156"/>
    </location>
</feature>
<dbReference type="Pfam" id="PF13639">
    <property type="entry name" value="zf-RING_2"/>
    <property type="match status" value="1"/>
</dbReference>
<keyword evidence="2" id="KW-0677">Repeat</keyword>
<evidence type="ECO:0000313" key="12">
    <source>
        <dbReference type="Proteomes" id="UP000321518"/>
    </source>
</evidence>
<dbReference type="InterPro" id="IPR002110">
    <property type="entry name" value="Ankyrin_rpt"/>
</dbReference>
<keyword evidence="1" id="KW-0479">Metal-binding</keyword>
<gene>
    <name evidence="11" type="ORF">Rt10032_c01g0516</name>
</gene>
<feature type="region of interest" description="Disordered" evidence="8">
    <location>
        <begin position="46"/>
        <end position="98"/>
    </location>
</feature>
<feature type="compositionally biased region" description="Low complexity" evidence="8">
    <location>
        <begin position="1"/>
        <end position="15"/>
    </location>
</feature>
<keyword evidence="4" id="KW-0862">Zinc</keyword>
<feature type="region of interest" description="Disordered" evidence="8">
    <location>
        <begin position="511"/>
        <end position="544"/>
    </location>
</feature>
<dbReference type="InterPro" id="IPR011011">
    <property type="entry name" value="Znf_FYVE_PHD"/>
</dbReference>
<dbReference type="InterPro" id="IPR013083">
    <property type="entry name" value="Znf_RING/FYVE/PHD"/>
</dbReference>
<dbReference type="Gene3D" id="3.30.40.10">
    <property type="entry name" value="Zinc/RING finger domain, C3HC4 (zinc finger)"/>
    <property type="match status" value="2"/>
</dbReference>
<dbReference type="InterPro" id="IPR000306">
    <property type="entry name" value="Znf_FYVE"/>
</dbReference>
<feature type="compositionally biased region" description="Acidic residues" evidence="8">
    <location>
        <begin position="57"/>
        <end position="69"/>
    </location>
</feature>
<dbReference type="Pfam" id="PF12796">
    <property type="entry name" value="Ank_2"/>
    <property type="match status" value="1"/>
</dbReference>